<feature type="transmembrane region" description="Helical" evidence="5">
    <location>
        <begin position="263"/>
        <end position="280"/>
    </location>
</feature>
<feature type="transmembrane region" description="Helical" evidence="5">
    <location>
        <begin position="239"/>
        <end position="257"/>
    </location>
</feature>
<gene>
    <name evidence="7" type="ORF">Tel_01955</name>
</gene>
<feature type="domain" description="EamA" evidence="6">
    <location>
        <begin position="11"/>
        <end position="135"/>
    </location>
</feature>
<keyword evidence="2 5" id="KW-0812">Transmembrane</keyword>
<feature type="transmembrane region" description="Helical" evidence="5">
    <location>
        <begin position="90"/>
        <end position="112"/>
    </location>
</feature>
<evidence type="ECO:0000256" key="3">
    <source>
        <dbReference type="ARBA" id="ARBA00022989"/>
    </source>
</evidence>
<keyword evidence="4 5" id="KW-0472">Membrane</keyword>
<dbReference type="EMBL" id="CP013099">
    <property type="protein sequence ID" value="ALP52000.1"/>
    <property type="molecule type" value="Genomic_DNA"/>
</dbReference>
<proteinExistence type="predicted"/>
<feature type="domain" description="EamA" evidence="6">
    <location>
        <begin position="147"/>
        <end position="280"/>
    </location>
</feature>
<feature type="transmembrane region" description="Helical" evidence="5">
    <location>
        <begin position="64"/>
        <end position="84"/>
    </location>
</feature>
<protein>
    <submittedName>
        <fullName evidence="7">Multidrug DMT transporter</fullName>
    </submittedName>
</protein>
<dbReference type="PANTHER" id="PTHR32322:SF14">
    <property type="entry name" value="PROTEIN PAGO"/>
    <property type="match status" value="1"/>
</dbReference>
<evidence type="ECO:0000313" key="7">
    <source>
        <dbReference type="EMBL" id="ALP52000.1"/>
    </source>
</evidence>
<dbReference type="Gene3D" id="1.10.3730.20">
    <property type="match status" value="1"/>
</dbReference>
<evidence type="ECO:0000256" key="2">
    <source>
        <dbReference type="ARBA" id="ARBA00022692"/>
    </source>
</evidence>
<feature type="transmembrane region" description="Helical" evidence="5">
    <location>
        <begin position="30"/>
        <end position="52"/>
    </location>
</feature>
<dbReference type="InterPro" id="IPR000620">
    <property type="entry name" value="EamA_dom"/>
</dbReference>
<dbReference type="STRING" id="1748243.Tel_01955"/>
<dbReference type="GO" id="GO:0016020">
    <property type="term" value="C:membrane"/>
    <property type="evidence" value="ECO:0007669"/>
    <property type="project" value="UniProtKB-SubCell"/>
</dbReference>
<dbReference type="KEGG" id="tee:Tel_01955"/>
<organism evidence="7 8">
    <name type="scientific">Candidatus Tenderia electrophaga</name>
    <dbReference type="NCBI Taxonomy" id="1748243"/>
    <lineage>
        <taxon>Bacteria</taxon>
        <taxon>Pseudomonadati</taxon>
        <taxon>Pseudomonadota</taxon>
        <taxon>Gammaproteobacteria</taxon>
        <taxon>Candidatus Tenderiales</taxon>
        <taxon>Candidatus Tenderiaceae</taxon>
        <taxon>Candidatus Tenderia</taxon>
    </lineage>
</organism>
<evidence type="ECO:0000256" key="5">
    <source>
        <dbReference type="SAM" id="Phobius"/>
    </source>
</evidence>
<sequence length="295" mass="31297">MSVPAAFTGIILIWATTPLAIKWSSEEAGFLFGLTARMVLGAAICVALIALLRVPFHWHRDARHTYLASGLGLYGAMMCVYWGAQYISSGLVSVVYGLLPMVTFFVAALVLGHSLWQPDKLLGALLGFAGLLVIFQPQDRVSAAAALGIAAVLASATIHALSMVRIKQIGADLHALSVTGGGLMVAVPLYVITWLLFDGHLPTAVSEKTVSAIVYLGVMGSVVGFVAFYYALKHVSANAIALLTLITPVLALSLGHWLNHEPLQPEVIAGAACILLGLALHNWGDKFFARNEEAP</sequence>
<dbReference type="InterPro" id="IPR050638">
    <property type="entry name" value="AA-Vitamin_Transporters"/>
</dbReference>
<dbReference type="Pfam" id="PF00892">
    <property type="entry name" value="EamA"/>
    <property type="match status" value="2"/>
</dbReference>
<accession>A0A0S2TA49</accession>
<evidence type="ECO:0000256" key="4">
    <source>
        <dbReference type="ARBA" id="ARBA00023136"/>
    </source>
</evidence>
<keyword evidence="3 5" id="KW-1133">Transmembrane helix</keyword>
<evidence type="ECO:0000313" key="8">
    <source>
        <dbReference type="Proteomes" id="UP000055136"/>
    </source>
</evidence>
<evidence type="ECO:0000259" key="6">
    <source>
        <dbReference type="Pfam" id="PF00892"/>
    </source>
</evidence>
<comment type="subcellular location">
    <subcellularLocation>
        <location evidence="1">Membrane</location>
        <topology evidence="1">Multi-pass membrane protein</topology>
    </subcellularLocation>
</comment>
<dbReference type="InterPro" id="IPR037185">
    <property type="entry name" value="EmrE-like"/>
</dbReference>
<feature type="transmembrane region" description="Helical" evidence="5">
    <location>
        <begin position="121"/>
        <end position="137"/>
    </location>
</feature>
<dbReference type="PANTHER" id="PTHR32322">
    <property type="entry name" value="INNER MEMBRANE TRANSPORTER"/>
    <property type="match status" value="1"/>
</dbReference>
<feature type="transmembrane region" description="Helical" evidence="5">
    <location>
        <begin position="209"/>
        <end position="232"/>
    </location>
</feature>
<reference evidence="7" key="1">
    <citation type="submission" date="2015-10" db="EMBL/GenBank/DDBJ databases">
        <title>Description of Candidatus Tenderia electrophaga gen. nov, sp. nov., an Uncultivated Electroautotroph from a Biocathode Enrichment.</title>
        <authorList>
            <person name="Eddie B.J."/>
            <person name="Malanoski A.P."/>
            <person name="Wang Z."/>
            <person name="Hall R.J."/>
            <person name="Oh S.D."/>
            <person name="Heiner C."/>
            <person name="Lin B."/>
            <person name="Strycharz-Glaven S.M."/>
        </authorList>
    </citation>
    <scope>NUCLEOTIDE SEQUENCE [LARGE SCALE GENOMIC DNA]</scope>
    <source>
        <strain evidence="7">NRL1</strain>
    </source>
</reference>
<feature type="transmembrane region" description="Helical" evidence="5">
    <location>
        <begin position="173"/>
        <end position="197"/>
    </location>
</feature>
<dbReference type="AlphaFoldDB" id="A0A0S2TA49"/>
<evidence type="ECO:0000256" key="1">
    <source>
        <dbReference type="ARBA" id="ARBA00004141"/>
    </source>
</evidence>
<dbReference type="SUPFAM" id="SSF103481">
    <property type="entry name" value="Multidrug resistance efflux transporter EmrE"/>
    <property type="match status" value="2"/>
</dbReference>
<keyword evidence="8" id="KW-1185">Reference proteome</keyword>
<dbReference type="Proteomes" id="UP000055136">
    <property type="component" value="Chromosome"/>
</dbReference>
<feature type="transmembrane region" description="Helical" evidence="5">
    <location>
        <begin position="143"/>
        <end position="161"/>
    </location>
</feature>
<name>A0A0S2TA49_9GAMM</name>